<keyword evidence="8" id="KW-1185">Reference proteome</keyword>
<sequence length="450" mass="49952" precursor="true">MLRKPLHMVLLAPAILAALTTLALADPEFDAVVKQTTADKPKFAERQKQLLEERYDLSNKPAAGVTTTRGKPVQGGVRVKLPAGGTWDQLAAMSPAEIKAKDLWPAGFYPLPHPHHEAGGMVFPKSTIDEIKKQTGRDLTRFDLDYDLPDHMLAEFPPAIFLTTRPDLGDVSKGQLVTTANYYELFKDCLNPKQLDGLRLLVTPFPQQQFNATDDRRSLAASLGVSCFDCHVNGHTNAATHTVGDIRPNEHRHRIDTPSLRGVNIQRLFGSQRALKTVEDFTEFEQRAAYFDGDPMTAAKKGISPLERGSQVHHMAEFQELLDFPPAPKLNVLGKLDSVKASESELRGEALFHGKAQCAVCHSGPYFTDNLMHNLQTERFFKPKMINGRMASADGPIKTFPLRGLKDSAPYLHDDRLMTIEDTVEFFNVVLGTRLTGAEKADLTAFLRCL</sequence>
<evidence type="ECO:0000259" key="6">
    <source>
        <dbReference type="PROSITE" id="PS51007"/>
    </source>
</evidence>
<keyword evidence="5" id="KW-0732">Signal</keyword>
<accession>A0A517SD96</accession>
<feature type="chain" id="PRO_5022187598" description="Cytochrome c domain-containing protein" evidence="5">
    <location>
        <begin position="26"/>
        <end position="450"/>
    </location>
</feature>
<evidence type="ECO:0000313" key="7">
    <source>
        <dbReference type="EMBL" id="QDT54099.1"/>
    </source>
</evidence>
<dbReference type="PROSITE" id="PS51007">
    <property type="entry name" value="CYTC"/>
    <property type="match status" value="1"/>
</dbReference>
<feature type="domain" description="Cytochrome c" evidence="6">
    <location>
        <begin position="343"/>
        <end position="450"/>
    </location>
</feature>
<keyword evidence="2 4" id="KW-0479">Metal-binding</keyword>
<dbReference type="Gene3D" id="1.10.760.10">
    <property type="entry name" value="Cytochrome c-like domain"/>
    <property type="match status" value="1"/>
</dbReference>
<keyword evidence="3 4" id="KW-0408">Iron</keyword>
<dbReference type="GO" id="GO:0020037">
    <property type="term" value="F:heme binding"/>
    <property type="evidence" value="ECO:0007669"/>
    <property type="project" value="InterPro"/>
</dbReference>
<reference evidence="7 8" key="1">
    <citation type="submission" date="2019-02" db="EMBL/GenBank/DDBJ databases">
        <title>Deep-cultivation of Planctomycetes and their phenomic and genomic characterization uncovers novel biology.</title>
        <authorList>
            <person name="Wiegand S."/>
            <person name="Jogler M."/>
            <person name="Boedeker C."/>
            <person name="Pinto D."/>
            <person name="Vollmers J."/>
            <person name="Rivas-Marin E."/>
            <person name="Kohn T."/>
            <person name="Peeters S.H."/>
            <person name="Heuer A."/>
            <person name="Rast P."/>
            <person name="Oberbeckmann S."/>
            <person name="Bunk B."/>
            <person name="Jeske O."/>
            <person name="Meyerdierks A."/>
            <person name="Storesund J.E."/>
            <person name="Kallscheuer N."/>
            <person name="Luecker S."/>
            <person name="Lage O.M."/>
            <person name="Pohl T."/>
            <person name="Merkel B.J."/>
            <person name="Hornburger P."/>
            <person name="Mueller R.-W."/>
            <person name="Bruemmer F."/>
            <person name="Labrenz M."/>
            <person name="Spormann A.M."/>
            <person name="Op den Camp H."/>
            <person name="Overmann J."/>
            <person name="Amann R."/>
            <person name="Jetten M.S.M."/>
            <person name="Mascher T."/>
            <person name="Medema M.H."/>
            <person name="Devos D.P."/>
            <person name="Kaster A.-K."/>
            <person name="Ovreas L."/>
            <person name="Rohde M."/>
            <person name="Galperin M.Y."/>
            <person name="Jogler C."/>
        </authorList>
    </citation>
    <scope>NUCLEOTIDE SEQUENCE [LARGE SCALE GENOMIC DNA]</scope>
    <source>
        <strain evidence="7 8">Pan44</strain>
    </source>
</reference>
<proteinExistence type="predicted"/>
<evidence type="ECO:0000256" key="1">
    <source>
        <dbReference type="ARBA" id="ARBA00022617"/>
    </source>
</evidence>
<dbReference type="PANTHER" id="PTHR30600:SF13">
    <property type="entry name" value="METHYLAMINE UTILIZATION PROTEIN"/>
    <property type="match status" value="1"/>
</dbReference>
<dbReference type="OrthoDB" id="9772811at2"/>
<dbReference type="InterPro" id="IPR051395">
    <property type="entry name" value="Cytochrome_c_Peroxidase/MauG"/>
</dbReference>
<keyword evidence="1 4" id="KW-0349">Heme</keyword>
<name>A0A517SD96_9PLAN</name>
<evidence type="ECO:0000256" key="4">
    <source>
        <dbReference type="PROSITE-ProRule" id="PRU00433"/>
    </source>
</evidence>
<organism evidence="7 8">
    <name type="scientific">Caulifigura coniformis</name>
    <dbReference type="NCBI Taxonomy" id="2527983"/>
    <lineage>
        <taxon>Bacteria</taxon>
        <taxon>Pseudomonadati</taxon>
        <taxon>Planctomycetota</taxon>
        <taxon>Planctomycetia</taxon>
        <taxon>Planctomycetales</taxon>
        <taxon>Planctomycetaceae</taxon>
        <taxon>Caulifigura</taxon>
    </lineage>
</organism>
<evidence type="ECO:0000313" key="8">
    <source>
        <dbReference type="Proteomes" id="UP000315700"/>
    </source>
</evidence>
<protein>
    <recommendedName>
        <fullName evidence="6">Cytochrome c domain-containing protein</fullName>
    </recommendedName>
</protein>
<dbReference type="GO" id="GO:0009055">
    <property type="term" value="F:electron transfer activity"/>
    <property type="evidence" value="ECO:0007669"/>
    <property type="project" value="InterPro"/>
</dbReference>
<feature type="signal peptide" evidence="5">
    <location>
        <begin position="1"/>
        <end position="25"/>
    </location>
</feature>
<dbReference type="GO" id="GO:0004130">
    <property type="term" value="F:cytochrome-c peroxidase activity"/>
    <property type="evidence" value="ECO:0007669"/>
    <property type="project" value="TreeGrafter"/>
</dbReference>
<evidence type="ECO:0000256" key="5">
    <source>
        <dbReference type="SAM" id="SignalP"/>
    </source>
</evidence>
<dbReference type="InterPro" id="IPR036909">
    <property type="entry name" value="Cyt_c-like_dom_sf"/>
</dbReference>
<gene>
    <name evidence="7" type="ORF">Pan44_21260</name>
</gene>
<dbReference type="RefSeq" id="WP_145029864.1">
    <property type="nucleotide sequence ID" value="NZ_CP036271.1"/>
</dbReference>
<dbReference type="GO" id="GO:0046872">
    <property type="term" value="F:metal ion binding"/>
    <property type="evidence" value="ECO:0007669"/>
    <property type="project" value="UniProtKB-KW"/>
</dbReference>
<dbReference type="InterPro" id="IPR009056">
    <property type="entry name" value="Cyt_c-like_dom"/>
</dbReference>
<dbReference type="AlphaFoldDB" id="A0A517SD96"/>
<dbReference type="SUPFAM" id="SSF46626">
    <property type="entry name" value="Cytochrome c"/>
    <property type="match status" value="1"/>
</dbReference>
<dbReference type="PANTHER" id="PTHR30600">
    <property type="entry name" value="CYTOCHROME C PEROXIDASE-RELATED"/>
    <property type="match status" value="1"/>
</dbReference>
<dbReference type="KEGG" id="ccos:Pan44_21260"/>
<dbReference type="InParanoid" id="A0A517SD96"/>
<evidence type="ECO:0000256" key="3">
    <source>
        <dbReference type="ARBA" id="ARBA00023004"/>
    </source>
</evidence>
<evidence type="ECO:0000256" key="2">
    <source>
        <dbReference type="ARBA" id="ARBA00022723"/>
    </source>
</evidence>
<dbReference type="EMBL" id="CP036271">
    <property type="protein sequence ID" value="QDT54099.1"/>
    <property type="molecule type" value="Genomic_DNA"/>
</dbReference>
<dbReference type="Proteomes" id="UP000315700">
    <property type="component" value="Chromosome"/>
</dbReference>